<protein>
    <recommendedName>
        <fullName evidence="2">Aminotransferase-like plant mobile domain-containing protein</fullName>
    </recommendedName>
</protein>
<evidence type="ECO:0000256" key="1">
    <source>
        <dbReference type="SAM" id="MobiDB-lite"/>
    </source>
</evidence>
<keyword evidence="4" id="KW-1185">Reference proteome</keyword>
<feature type="region of interest" description="Disordered" evidence="1">
    <location>
        <begin position="328"/>
        <end position="364"/>
    </location>
</feature>
<organism evidence="3 4">
    <name type="scientific">Stylosanthes scabra</name>
    <dbReference type="NCBI Taxonomy" id="79078"/>
    <lineage>
        <taxon>Eukaryota</taxon>
        <taxon>Viridiplantae</taxon>
        <taxon>Streptophyta</taxon>
        <taxon>Embryophyta</taxon>
        <taxon>Tracheophyta</taxon>
        <taxon>Spermatophyta</taxon>
        <taxon>Magnoliopsida</taxon>
        <taxon>eudicotyledons</taxon>
        <taxon>Gunneridae</taxon>
        <taxon>Pentapetalae</taxon>
        <taxon>rosids</taxon>
        <taxon>fabids</taxon>
        <taxon>Fabales</taxon>
        <taxon>Fabaceae</taxon>
        <taxon>Papilionoideae</taxon>
        <taxon>50 kb inversion clade</taxon>
        <taxon>dalbergioids sensu lato</taxon>
        <taxon>Dalbergieae</taxon>
        <taxon>Pterocarpus clade</taxon>
        <taxon>Stylosanthes</taxon>
    </lineage>
</organism>
<reference evidence="3 4" key="1">
    <citation type="journal article" date="2023" name="Plants (Basel)">
        <title>Bridging the Gap: Combining Genomics and Transcriptomics Approaches to Understand Stylosanthes scabra, an Orphan Legume from the Brazilian Caatinga.</title>
        <authorList>
            <person name="Ferreira-Neto J.R.C."/>
            <person name="da Silva M.D."/>
            <person name="Binneck E."/>
            <person name="de Melo N.F."/>
            <person name="da Silva R.H."/>
            <person name="de Melo A.L.T.M."/>
            <person name="Pandolfi V."/>
            <person name="Bustamante F.O."/>
            <person name="Brasileiro-Vidal A.C."/>
            <person name="Benko-Iseppon A.M."/>
        </authorList>
    </citation>
    <scope>NUCLEOTIDE SEQUENCE [LARGE SCALE GENOMIC DNA]</scope>
    <source>
        <tissue evidence="3">Leaves</tissue>
    </source>
</reference>
<accession>A0ABU6WQZ9</accession>
<dbReference type="EMBL" id="JASCZI010182133">
    <property type="protein sequence ID" value="MED6187123.1"/>
    <property type="molecule type" value="Genomic_DNA"/>
</dbReference>
<proteinExistence type="predicted"/>
<dbReference type="Pfam" id="PF10536">
    <property type="entry name" value="PMD"/>
    <property type="match status" value="1"/>
</dbReference>
<feature type="domain" description="Aminotransferase-like plant mobile" evidence="2">
    <location>
        <begin position="34"/>
        <end position="168"/>
    </location>
</feature>
<sequence length="364" mass="41419">MSHAAHFLDLLQASVLDSESDETSHLSARHQVEGSEREQRLRRSSVSEFMWMSYNAASIMSDVPQEFISAPHGDFFRSPVPLIFFRFIEVLLVYRVLRQFGGKQSPPRPSLNIDVFHKQSARNDDGWWPDRLAEWFDAWNNRRSDGRRLVIDPVVSLHPSRQYFEWYKERTRRFLCNPSRFYDPRAVDLPPQAPVGYGDSPAVSWPDVPQDHSHSNRQPHPMFDFLHGASSYEIGGSSQVHEGTQDMCETAAKNHGHWPTFSSFFEGLDQFIPTRPSPQTPADLGLSLSPFAMQASPLQGRHSVSHLDTAGSAFRHFDLDDMQGRRLSFADDTPQEEPQGRPKRARRPPSCGIGGHLGHDGHEH</sequence>
<dbReference type="PANTHER" id="PTHR46033:SF8">
    <property type="entry name" value="PROTEIN MAINTENANCE OF MERISTEMS-LIKE"/>
    <property type="match status" value="1"/>
</dbReference>
<dbReference type="InterPro" id="IPR044824">
    <property type="entry name" value="MAIN-like"/>
</dbReference>
<dbReference type="Proteomes" id="UP001341840">
    <property type="component" value="Unassembled WGS sequence"/>
</dbReference>
<feature type="region of interest" description="Disordered" evidence="1">
    <location>
        <begin position="192"/>
        <end position="220"/>
    </location>
</feature>
<comment type="caution">
    <text evidence="3">The sequence shown here is derived from an EMBL/GenBank/DDBJ whole genome shotgun (WGS) entry which is preliminary data.</text>
</comment>
<evidence type="ECO:0000313" key="3">
    <source>
        <dbReference type="EMBL" id="MED6187123.1"/>
    </source>
</evidence>
<name>A0ABU6WQZ9_9FABA</name>
<gene>
    <name evidence="3" type="ORF">PIB30_073407</name>
</gene>
<evidence type="ECO:0000313" key="4">
    <source>
        <dbReference type="Proteomes" id="UP001341840"/>
    </source>
</evidence>
<evidence type="ECO:0000259" key="2">
    <source>
        <dbReference type="Pfam" id="PF10536"/>
    </source>
</evidence>
<dbReference type="InterPro" id="IPR019557">
    <property type="entry name" value="AminoTfrase-like_pln_mobile"/>
</dbReference>
<dbReference type="PANTHER" id="PTHR46033">
    <property type="entry name" value="PROTEIN MAIN-LIKE 2"/>
    <property type="match status" value="1"/>
</dbReference>